<feature type="domain" description="Adenylate kinase active site lid" evidence="11">
    <location>
        <begin position="127"/>
        <end position="162"/>
    </location>
</feature>
<comment type="pathway">
    <text evidence="8">Purine metabolism; AMP biosynthesis via salvage pathway; AMP from ADP: step 1/1.</text>
</comment>
<dbReference type="PRINTS" id="PR00094">
    <property type="entry name" value="ADENYLTKNASE"/>
</dbReference>
<keyword evidence="8" id="KW-0963">Cytoplasm</keyword>
<feature type="binding site" evidence="8">
    <location>
        <position position="133"/>
    </location>
    <ligand>
        <name>Zn(2+)</name>
        <dbReference type="ChEBI" id="CHEBI:29105"/>
        <note>structural</note>
    </ligand>
</feature>
<dbReference type="InterPro" id="IPR007862">
    <property type="entry name" value="Adenylate_kinase_lid-dom"/>
</dbReference>
<dbReference type="InterPro" id="IPR006259">
    <property type="entry name" value="Adenyl_kin_sub"/>
</dbReference>
<evidence type="ECO:0000256" key="1">
    <source>
        <dbReference type="ARBA" id="ARBA00022679"/>
    </source>
</evidence>
<dbReference type="NCBIfam" id="NF001381">
    <property type="entry name" value="PRK00279.1-3"/>
    <property type="match status" value="1"/>
</dbReference>
<dbReference type="UniPathway" id="UPA00588">
    <property type="reaction ID" value="UER00649"/>
</dbReference>
<accession>A0A117LBR1</accession>
<evidence type="ECO:0000256" key="9">
    <source>
        <dbReference type="RuleBase" id="RU003330"/>
    </source>
</evidence>
<evidence type="ECO:0000256" key="4">
    <source>
        <dbReference type="ARBA" id="ARBA00022741"/>
    </source>
</evidence>
<dbReference type="GO" id="GO:0044209">
    <property type="term" value="P:AMP salvage"/>
    <property type="evidence" value="ECO:0007669"/>
    <property type="project" value="UniProtKB-UniRule"/>
</dbReference>
<feature type="binding site" evidence="8">
    <location>
        <begin position="85"/>
        <end position="88"/>
    </location>
    <ligand>
        <name>AMP</name>
        <dbReference type="ChEBI" id="CHEBI:456215"/>
    </ligand>
</feature>
<dbReference type="GO" id="GO:0008270">
    <property type="term" value="F:zinc ion binding"/>
    <property type="evidence" value="ECO:0007669"/>
    <property type="project" value="UniProtKB-UniRule"/>
</dbReference>
<evidence type="ECO:0000256" key="6">
    <source>
        <dbReference type="ARBA" id="ARBA00022833"/>
    </source>
</evidence>
<feature type="binding site" evidence="8">
    <location>
        <position position="171"/>
    </location>
    <ligand>
        <name>AMP</name>
        <dbReference type="ChEBI" id="CHEBI:456215"/>
    </ligand>
</feature>
<feature type="region of interest" description="LID" evidence="8">
    <location>
        <begin position="126"/>
        <end position="163"/>
    </location>
</feature>
<dbReference type="PROSITE" id="PS00113">
    <property type="entry name" value="ADENYLATE_KINASE"/>
    <property type="match status" value="1"/>
</dbReference>
<feature type="binding site" evidence="8">
    <location>
        <position position="150"/>
    </location>
    <ligand>
        <name>Zn(2+)</name>
        <dbReference type="ChEBI" id="CHEBI:29105"/>
        <note>structural</note>
    </ligand>
</feature>
<keyword evidence="5 8" id="KW-0418">Kinase</keyword>
<feature type="binding site" evidence="8">
    <location>
        <begin position="10"/>
        <end position="15"/>
    </location>
    <ligand>
        <name>ATP</name>
        <dbReference type="ChEBI" id="CHEBI:30616"/>
    </ligand>
</feature>
<feature type="binding site" evidence="8">
    <location>
        <position position="127"/>
    </location>
    <ligand>
        <name>ATP</name>
        <dbReference type="ChEBI" id="CHEBI:30616"/>
    </ligand>
</feature>
<dbReference type="GO" id="GO:0004017">
    <property type="term" value="F:AMP kinase activity"/>
    <property type="evidence" value="ECO:0007669"/>
    <property type="project" value="UniProtKB-UniRule"/>
</dbReference>
<dbReference type="Gene3D" id="3.40.50.300">
    <property type="entry name" value="P-loop containing nucleotide triphosphate hydrolases"/>
    <property type="match status" value="1"/>
</dbReference>
<evidence type="ECO:0000256" key="7">
    <source>
        <dbReference type="ARBA" id="ARBA00022840"/>
    </source>
</evidence>
<comment type="subcellular location">
    <subcellularLocation>
        <location evidence="8 10">Cytoplasm</location>
    </subcellularLocation>
</comment>
<reference evidence="13" key="1">
    <citation type="journal article" date="2015" name="MBio">
        <title>Genome-Resolved Metagenomic Analysis Reveals Roles for Candidate Phyla and Other Microbial Community Members in Biogeochemical Transformations in Oil Reservoirs.</title>
        <authorList>
            <person name="Hu P."/>
            <person name="Tom L."/>
            <person name="Singh A."/>
            <person name="Thomas B.C."/>
            <person name="Baker B.J."/>
            <person name="Piceno Y.M."/>
            <person name="Andersen G.L."/>
            <person name="Banfield J.F."/>
        </authorList>
    </citation>
    <scope>NUCLEOTIDE SEQUENCE [LARGE SCALE GENOMIC DNA]</scope>
</reference>
<dbReference type="HAMAP" id="MF_00235">
    <property type="entry name" value="Adenylate_kinase_Adk"/>
    <property type="match status" value="1"/>
</dbReference>
<feature type="binding site" evidence="8">
    <location>
        <position position="199"/>
    </location>
    <ligand>
        <name>ATP</name>
        <dbReference type="ChEBI" id="CHEBI:30616"/>
    </ligand>
</feature>
<dbReference type="Pfam" id="PF00406">
    <property type="entry name" value="ADK"/>
    <property type="match status" value="1"/>
</dbReference>
<evidence type="ECO:0000313" key="13">
    <source>
        <dbReference type="Proteomes" id="UP000053326"/>
    </source>
</evidence>
<dbReference type="GO" id="GO:0005737">
    <property type="term" value="C:cytoplasm"/>
    <property type="evidence" value="ECO:0007669"/>
    <property type="project" value="UniProtKB-SubCell"/>
</dbReference>
<evidence type="ECO:0000313" key="12">
    <source>
        <dbReference type="EMBL" id="KUK37221.1"/>
    </source>
</evidence>
<dbReference type="NCBIfam" id="TIGR01351">
    <property type="entry name" value="adk"/>
    <property type="match status" value="1"/>
</dbReference>
<feature type="binding site" evidence="8">
    <location>
        <position position="31"/>
    </location>
    <ligand>
        <name>AMP</name>
        <dbReference type="ChEBI" id="CHEBI:456215"/>
    </ligand>
</feature>
<comment type="caution">
    <text evidence="12">The sequence shown here is derived from an EMBL/GenBank/DDBJ whole genome shotgun (WGS) entry which is preliminary data.</text>
</comment>
<comment type="catalytic activity">
    <reaction evidence="8 10">
        <text>AMP + ATP = 2 ADP</text>
        <dbReference type="Rhea" id="RHEA:12973"/>
        <dbReference type="ChEBI" id="CHEBI:30616"/>
        <dbReference type="ChEBI" id="CHEBI:456215"/>
        <dbReference type="ChEBI" id="CHEBI:456216"/>
        <dbReference type="EC" id="2.7.4.3"/>
    </reaction>
</comment>
<gene>
    <name evidence="8" type="primary">adk</name>
    <name evidence="12" type="ORF">XD66_0072</name>
</gene>
<keyword evidence="7 8" id="KW-0067">ATP-binding</keyword>
<name>A0A117LBR1_9THEO</name>
<dbReference type="Proteomes" id="UP000053326">
    <property type="component" value="Unassembled WGS sequence"/>
</dbReference>
<dbReference type="EMBL" id="LGFO01000004">
    <property type="protein sequence ID" value="KUK37221.1"/>
    <property type="molecule type" value="Genomic_DNA"/>
</dbReference>
<dbReference type="InterPro" id="IPR000850">
    <property type="entry name" value="Adenylat/UMP-CMP_kin"/>
</dbReference>
<dbReference type="InterPro" id="IPR033690">
    <property type="entry name" value="Adenylat_kinase_CS"/>
</dbReference>
<dbReference type="OMA" id="VYHEQTA"/>
<evidence type="ECO:0000256" key="10">
    <source>
        <dbReference type="RuleBase" id="RU003331"/>
    </source>
</evidence>
<comment type="function">
    <text evidence="8">Catalyzes the reversible transfer of the terminal phosphate group between ATP and AMP. Plays an important role in cellular energy homeostasis and in adenine nucleotide metabolism.</text>
</comment>
<protein>
    <recommendedName>
        <fullName evidence="8 10">Adenylate kinase</fullName>
        <shortName evidence="8">AK</shortName>
        <ecNumber evidence="8 10">2.7.4.3</ecNumber>
    </recommendedName>
    <alternativeName>
        <fullName evidence="8">ATP-AMP transphosphorylase</fullName>
    </alternativeName>
    <alternativeName>
        <fullName evidence="8">ATP:AMP phosphotransferase</fullName>
    </alternativeName>
    <alternativeName>
        <fullName evidence="8">Adenylate monophosphate kinase</fullName>
    </alternativeName>
</protein>
<keyword evidence="3 8" id="KW-0545">Nucleotide biosynthesis</keyword>
<dbReference type="NCBIfam" id="NF011100">
    <property type="entry name" value="PRK14527.1"/>
    <property type="match status" value="1"/>
</dbReference>
<dbReference type="SUPFAM" id="SSF52540">
    <property type="entry name" value="P-loop containing nucleoside triphosphate hydrolases"/>
    <property type="match status" value="1"/>
</dbReference>
<feature type="binding site" evidence="8">
    <location>
        <position position="92"/>
    </location>
    <ligand>
        <name>AMP</name>
        <dbReference type="ChEBI" id="CHEBI:456215"/>
    </ligand>
</feature>
<dbReference type="NCBIfam" id="NF001380">
    <property type="entry name" value="PRK00279.1-2"/>
    <property type="match status" value="1"/>
</dbReference>
<keyword evidence="6 8" id="KW-0862">Zinc</keyword>
<dbReference type="FunFam" id="3.40.50.300:FF:000106">
    <property type="entry name" value="Adenylate kinase mitochondrial"/>
    <property type="match status" value="1"/>
</dbReference>
<comment type="subunit">
    <text evidence="8 10">Monomer.</text>
</comment>
<feature type="region of interest" description="NMP" evidence="8">
    <location>
        <begin position="30"/>
        <end position="59"/>
    </location>
</feature>
<feature type="binding site" evidence="8">
    <location>
        <position position="153"/>
    </location>
    <ligand>
        <name>Zn(2+)</name>
        <dbReference type="ChEBI" id="CHEBI:29105"/>
        <note>structural</note>
    </ligand>
</feature>
<evidence type="ECO:0000259" key="11">
    <source>
        <dbReference type="Pfam" id="PF05191"/>
    </source>
</evidence>
<proteinExistence type="inferred from homology"/>
<dbReference type="CDD" id="cd01428">
    <property type="entry name" value="ADK"/>
    <property type="match status" value="1"/>
</dbReference>
<feature type="binding site" evidence="8">
    <location>
        <begin position="57"/>
        <end position="59"/>
    </location>
    <ligand>
        <name>AMP</name>
        <dbReference type="ChEBI" id="CHEBI:456215"/>
    </ligand>
</feature>
<feature type="binding site" evidence="8">
    <location>
        <position position="36"/>
    </location>
    <ligand>
        <name>AMP</name>
        <dbReference type="ChEBI" id="CHEBI:456215"/>
    </ligand>
</feature>
<evidence type="ECO:0000256" key="5">
    <source>
        <dbReference type="ARBA" id="ARBA00022777"/>
    </source>
</evidence>
<sequence length="216" mass="24294">MRILIMGPPGAGKGTQAVKIASFCEIPHISTGDIFRAAIREGTELGRKLKGYLDEGKLVPDEVTVEVIRERLQKPDCAKGFLLDGFPRTVPQAKALDGMLKEMNTSLDVVLNIEVASQVLLERLTGRRVCRHCGATFHVVYQPPRREGVCDRCGGELYQRSDDTERVVSERLEVYARQTAPLLEYYQERGLLRKVNGELSIDEVWLEIEKILRSLV</sequence>
<keyword evidence="2 8" id="KW-0479">Metal-binding</keyword>
<dbReference type="PANTHER" id="PTHR23359">
    <property type="entry name" value="NUCLEOTIDE KINASE"/>
    <property type="match status" value="1"/>
</dbReference>
<dbReference type="InterPro" id="IPR027417">
    <property type="entry name" value="P-loop_NTPase"/>
</dbReference>
<feature type="binding site" evidence="8">
    <location>
        <position position="160"/>
    </location>
    <ligand>
        <name>AMP</name>
        <dbReference type="ChEBI" id="CHEBI:456215"/>
    </ligand>
</feature>
<evidence type="ECO:0000256" key="3">
    <source>
        <dbReference type="ARBA" id="ARBA00022727"/>
    </source>
</evidence>
<dbReference type="EC" id="2.7.4.3" evidence="8 10"/>
<dbReference type="Pfam" id="PF05191">
    <property type="entry name" value="ADK_lid"/>
    <property type="match status" value="1"/>
</dbReference>
<feature type="binding site" evidence="8">
    <location>
        <position position="130"/>
    </location>
    <ligand>
        <name>Zn(2+)</name>
        <dbReference type="ChEBI" id="CHEBI:29105"/>
        <note>structural</note>
    </ligand>
</feature>
<organism evidence="12 13">
    <name type="scientific">Thermacetogenium phaeum</name>
    <dbReference type="NCBI Taxonomy" id="85874"/>
    <lineage>
        <taxon>Bacteria</taxon>
        <taxon>Bacillati</taxon>
        <taxon>Bacillota</taxon>
        <taxon>Clostridia</taxon>
        <taxon>Thermoanaerobacterales</taxon>
        <taxon>Thermoanaerobacteraceae</taxon>
        <taxon>Thermacetogenium</taxon>
    </lineage>
</organism>
<evidence type="ECO:0000256" key="2">
    <source>
        <dbReference type="ARBA" id="ARBA00022723"/>
    </source>
</evidence>
<keyword evidence="4 8" id="KW-0547">Nucleotide-binding</keyword>
<dbReference type="PATRIC" id="fig|85874.4.peg.871"/>
<comment type="domain">
    <text evidence="8">Consists of three domains, a large central CORE domain and two small peripheral domains, NMPbind and LID, which undergo movements during catalysis. The LID domain closes over the site of phosphoryl transfer upon ATP binding. Assembling and dissambling the active center during each catalytic cycle provides an effective means to prevent ATP hydrolysis. Some bacteria have evolved a zinc-coordinating structure that stabilizes the LID domain.</text>
</comment>
<dbReference type="GO" id="GO:0005524">
    <property type="term" value="F:ATP binding"/>
    <property type="evidence" value="ECO:0007669"/>
    <property type="project" value="UniProtKB-UniRule"/>
</dbReference>
<evidence type="ECO:0000256" key="8">
    <source>
        <dbReference type="HAMAP-Rule" id="MF_00235"/>
    </source>
</evidence>
<comment type="similarity">
    <text evidence="8 9">Belongs to the adenylate kinase family.</text>
</comment>
<dbReference type="AlphaFoldDB" id="A0A117LBR1"/>
<feature type="binding site" evidence="8">
    <location>
        <begin position="136"/>
        <end position="137"/>
    </location>
    <ligand>
        <name>ATP</name>
        <dbReference type="ChEBI" id="CHEBI:30616"/>
    </ligand>
</feature>
<keyword evidence="1 8" id="KW-0808">Transferase</keyword>